<sequence>MSQIAVHDLYKSYASVEVLRGIELQVAAGSVLALLGPSGCGKTTLLRLIAGFEHVERGRIAFGEQVVASAARFVPPERRSIGYVPQEGTLFPHLTVEGNIRYGLPRRGDHRQRVQEVLSLTGLQGLGARYPHELSGGQQQRVALARALAPGPSLVLLDEPFNALDLDLRRSICEEVVGVLRATGTTAILVTHDPGEAFAVSDQLAVMQAGQIMQCARPEAVYWQPADAAVARLTGSAIFVQGRCHAQTVDCPLGRLPLHDAAVVPDGSATVMLRPEQLRWNTAGQGVAARVVQRSFRGDHTMVGLSVGGLRLGLRMSSLHAPVQGDHGHVAVDGACMAYAGVQAAQAQCVAEVAE</sequence>
<keyword evidence="10" id="KW-0472">Membrane</keyword>
<dbReference type="PROSITE" id="PS00211">
    <property type="entry name" value="ABC_TRANSPORTER_1"/>
    <property type="match status" value="1"/>
</dbReference>
<dbReference type="InterPro" id="IPR017871">
    <property type="entry name" value="ABC_transporter-like_CS"/>
</dbReference>
<dbReference type="InterPro" id="IPR003593">
    <property type="entry name" value="AAA+_ATPase"/>
</dbReference>
<protein>
    <submittedName>
        <fullName evidence="12">ABC transporter ATP-binding protein</fullName>
    </submittedName>
</protein>
<dbReference type="PANTHER" id="PTHR42781">
    <property type="entry name" value="SPERMIDINE/PUTRESCINE IMPORT ATP-BINDING PROTEIN POTA"/>
    <property type="match status" value="1"/>
</dbReference>
<dbReference type="Pfam" id="PF00005">
    <property type="entry name" value="ABC_tran"/>
    <property type="match status" value="1"/>
</dbReference>
<dbReference type="SMART" id="SM00382">
    <property type="entry name" value="AAA"/>
    <property type="match status" value="1"/>
</dbReference>
<dbReference type="PROSITE" id="PS50893">
    <property type="entry name" value="ABC_TRANSPORTER_2"/>
    <property type="match status" value="1"/>
</dbReference>
<dbReference type="PANTHER" id="PTHR42781:SF5">
    <property type="entry name" value="PUTRESCINE TRANSPORT ATP-BINDING PROTEIN POTG"/>
    <property type="match status" value="1"/>
</dbReference>
<dbReference type="EMBL" id="BAABBP010000011">
    <property type="protein sequence ID" value="GAA3993252.1"/>
    <property type="molecule type" value="Genomic_DNA"/>
</dbReference>
<feature type="domain" description="ABC transporter" evidence="11">
    <location>
        <begin position="4"/>
        <end position="234"/>
    </location>
</feature>
<dbReference type="InterPro" id="IPR027417">
    <property type="entry name" value="P-loop_NTPase"/>
</dbReference>
<keyword evidence="1" id="KW-0813">Transport</keyword>
<dbReference type="InterPro" id="IPR050093">
    <property type="entry name" value="ABC_SmlMolc_Importer"/>
</dbReference>
<keyword evidence="13" id="KW-1185">Reference proteome</keyword>
<name>A0ABP7R6E7_9BURK</name>
<evidence type="ECO:0000256" key="8">
    <source>
        <dbReference type="ARBA" id="ARBA00023004"/>
    </source>
</evidence>
<organism evidence="12 13">
    <name type="scientific">Comamonas faecalis</name>
    <dbReference type="NCBI Taxonomy" id="1387849"/>
    <lineage>
        <taxon>Bacteria</taxon>
        <taxon>Pseudomonadati</taxon>
        <taxon>Pseudomonadota</taxon>
        <taxon>Betaproteobacteria</taxon>
        <taxon>Burkholderiales</taxon>
        <taxon>Comamonadaceae</taxon>
        <taxon>Comamonas</taxon>
    </lineage>
</organism>
<evidence type="ECO:0000256" key="7">
    <source>
        <dbReference type="ARBA" id="ARBA00022967"/>
    </source>
</evidence>
<evidence type="ECO:0000259" key="11">
    <source>
        <dbReference type="PROSITE" id="PS50893"/>
    </source>
</evidence>
<keyword evidence="7" id="KW-1278">Translocase</keyword>
<evidence type="ECO:0000313" key="13">
    <source>
        <dbReference type="Proteomes" id="UP001501627"/>
    </source>
</evidence>
<evidence type="ECO:0000256" key="9">
    <source>
        <dbReference type="ARBA" id="ARBA00023065"/>
    </source>
</evidence>
<keyword evidence="9" id="KW-0406">Ion transport</keyword>
<dbReference type="InterPro" id="IPR003439">
    <property type="entry name" value="ABC_transporter-like_ATP-bd"/>
</dbReference>
<dbReference type="SUPFAM" id="SSF52540">
    <property type="entry name" value="P-loop containing nucleoside triphosphate hydrolases"/>
    <property type="match status" value="1"/>
</dbReference>
<accession>A0ABP7R6E7</accession>
<dbReference type="Pfam" id="PF08402">
    <property type="entry name" value="TOBE_2"/>
    <property type="match status" value="1"/>
</dbReference>
<keyword evidence="5" id="KW-0547">Nucleotide-binding</keyword>
<proteinExistence type="predicted"/>
<evidence type="ECO:0000256" key="1">
    <source>
        <dbReference type="ARBA" id="ARBA00022448"/>
    </source>
</evidence>
<evidence type="ECO:0000313" key="12">
    <source>
        <dbReference type="EMBL" id="GAA3993252.1"/>
    </source>
</evidence>
<keyword evidence="2" id="KW-1003">Cell membrane</keyword>
<evidence type="ECO:0000256" key="10">
    <source>
        <dbReference type="ARBA" id="ARBA00023136"/>
    </source>
</evidence>
<reference evidence="13" key="1">
    <citation type="journal article" date="2019" name="Int. J. Syst. Evol. Microbiol.">
        <title>The Global Catalogue of Microorganisms (GCM) 10K type strain sequencing project: providing services to taxonomists for standard genome sequencing and annotation.</title>
        <authorList>
            <consortium name="The Broad Institute Genomics Platform"/>
            <consortium name="The Broad Institute Genome Sequencing Center for Infectious Disease"/>
            <person name="Wu L."/>
            <person name="Ma J."/>
        </authorList>
    </citation>
    <scope>NUCLEOTIDE SEQUENCE [LARGE SCALE GENOMIC DNA]</scope>
    <source>
        <strain evidence="13">JCM 17561</strain>
    </source>
</reference>
<dbReference type="SUPFAM" id="SSF50331">
    <property type="entry name" value="MOP-like"/>
    <property type="match status" value="1"/>
</dbReference>
<dbReference type="RefSeq" id="WP_103046606.1">
    <property type="nucleotide sequence ID" value="NZ_BAABBP010000011.1"/>
</dbReference>
<dbReference type="InterPro" id="IPR015853">
    <property type="entry name" value="ABC_transpr_FbpC"/>
</dbReference>
<gene>
    <name evidence="12" type="ORF">GCM10022279_15750</name>
</gene>
<dbReference type="CDD" id="cd03259">
    <property type="entry name" value="ABC_Carb_Solutes_like"/>
    <property type="match status" value="1"/>
</dbReference>
<keyword evidence="4" id="KW-0997">Cell inner membrane</keyword>
<evidence type="ECO:0000256" key="5">
    <source>
        <dbReference type="ARBA" id="ARBA00022741"/>
    </source>
</evidence>
<dbReference type="InterPro" id="IPR013611">
    <property type="entry name" value="Transp-assoc_OB_typ2"/>
</dbReference>
<evidence type="ECO:0000256" key="6">
    <source>
        <dbReference type="ARBA" id="ARBA00022840"/>
    </source>
</evidence>
<dbReference type="InterPro" id="IPR008995">
    <property type="entry name" value="Mo/tungstate-bd_C_term_dom"/>
</dbReference>
<keyword evidence="8" id="KW-0408">Iron</keyword>
<keyword evidence="6 12" id="KW-0067">ATP-binding</keyword>
<evidence type="ECO:0000256" key="2">
    <source>
        <dbReference type="ARBA" id="ARBA00022475"/>
    </source>
</evidence>
<evidence type="ECO:0000256" key="4">
    <source>
        <dbReference type="ARBA" id="ARBA00022519"/>
    </source>
</evidence>
<dbReference type="Gene3D" id="3.40.50.300">
    <property type="entry name" value="P-loop containing nucleotide triphosphate hydrolases"/>
    <property type="match status" value="1"/>
</dbReference>
<evidence type="ECO:0000256" key="3">
    <source>
        <dbReference type="ARBA" id="ARBA00022496"/>
    </source>
</evidence>
<keyword evidence="3" id="KW-0410">Iron transport</keyword>
<dbReference type="Proteomes" id="UP001501627">
    <property type="component" value="Unassembled WGS sequence"/>
</dbReference>
<comment type="caution">
    <text evidence="12">The sequence shown here is derived from an EMBL/GenBank/DDBJ whole genome shotgun (WGS) entry which is preliminary data.</text>
</comment>
<dbReference type="GO" id="GO:0005524">
    <property type="term" value="F:ATP binding"/>
    <property type="evidence" value="ECO:0007669"/>
    <property type="project" value="UniProtKB-KW"/>
</dbReference>